<organism evidence="7 8">
    <name type="scientific">Paenibacillus durus</name>
    <name type="common">Paenibacillus azotofixans</name>
    <dbReference type="NCBI Taxonomy" id="44251"/>
    <lineage>
        <taxon>Bacteria</taxon>
        <taxon>Bacillati</taxon>
        <taxon>Bacillota</taxon>
        <taxon>Bacilli</taxon>
        <taxon>Bacillales</taxon>
        <taxon>Paenibacillaceae</taxon>
        <taxon>Paenibacillus</taxon>
    </lineage>
</organism>
<accession>A0A089HNB0</accession>
<dbReference type="AlphaFoldDB" id="A0A089HNB0"/>
<name>A0A089HNB0_PAEDU</name>
<keyword evidence="2" id="KW-0805">Transcription regulation</keyword>
<dbReference type="GO" id="GO:0016987">
    <property type="term" value="F:sigma factor activity"/>
    <property type="evidence" value="ECO:0007669"/>
    <property type="project" value="UniProtKB-KW"/>
</dbReference>
<evidence type="ECO:0000259" key="5">
    <source>
        <dbReference type="Pfam" id="PF04542"/>
    </source>
</evidence>
<dbReference type="GO" id="GO:0006352">
    <property type="term" value="P:DNA-templated transcription initiation"/>
    <property type="evidence" value="ECO:0007669"/>
    <property type="project" value="InterPro"/>
</dbReference>
<dbReference type="SUPFAM" id="SSF88946">
    <property type="entry name" value="Sigma2 domain of RNA polymerase sigma factors"/>
    <property type="match status" value="1"/>
</dbReference>
<proteinExistence type="inferred from homology"/>
<dbReference type="CDD" id="cd06171">
    <property type="entry name" value="Sigma70_r4"/>
    <property type="match status" value="1"/>
</dbReference>
<dbReference type="InterPro" id="IPR039425">
    <property type="entry name" value="RNA_pol_sigma-70-like"/>
</dbReference>
<dbReference type="PANTHER" id="PTHR43133">
    <property type="entry name" value="RNA POLYMERASE ECF-TYPE SIGMA FACTO"/>
    <property type="match status" value="1"/>
</dbReference>
<evidence type="ECO:0000259" key="6">
    <source>
        <dbReference type="Pfam" id="PF08281"/>
    </source>
</evidence>
<dbReference type="InterPro" id="IPR007627">
    <property type="entry name" value="RNA_pol_sigma70_r2"/>
</dbReference>
<dbReference type="RefSeq" id="WP_042206440.1">
    <property type="nucleotide sequence ID" value="NZ_CP009288.1"/>
</dbReference>
<dbReference type="InterPro" id="IPR036388">
    <property type="entry name" value="WH-like_DNA-bd_sf"/>
</dbReference>
<keyword evidence="3" id="KW-0731">Sigma factor</keyword>
<evidence type="ECO:0000256" key="2">
    <source>
        <dbReference type="ARBA" id="ARBA00023015"/>
    </source>
</evidence>
<feature type="domain" description="RNA polymerase sigma factor 70 region 4 type 2" evidence="6">
    <location>
        <begin position="115"/>
        <end position="165"/>
    </location>
</feature>
<dbReference type="InterPro" id="IPR013324">
    <property type="entry name" value="RNA_pol_sigma_r3/r4-like"/>
</dbReference>
<dbReference type="Proteomes" id="UP000029409">
    <property type="component" value="Chromosome"/>
</dbReference>
<feature type="domain" description="RNA polymerase sigma-70 region 2" evidence="5">
    <location>
        <begin position="24"/>
        <end position="91"/>
    </location>
</feature>
<dbReference type="GO" id="GO:0003677">
    <property type="term" value="F:DNA binding"/>
    <property type="evidence" value="ECO:0007669"/>
    <property type="project" value="InterPro"/>
</dbReference>
<dbReference type="InterPro" id="IPR014284">
    <property type="entry name" value="RNA_pol_sigma-70_dom"/>
</dbReference>
<dbReference type="EMBL" id="CP009288">
    <property type="protein sequence ID" value="AIQ12592.1"/>
    <property type="molecule type" value="Genomic_DNA"/>
</dbReference>
<evidence type="ECO:0000256" key="3">
    <source>
        <dbReference type="ARBA" id="ARBA00023082"/>
    </source>
</evidence>
<dbReference type="InterPro" id="IPR013249">
    <property type="entry name" value="RNA_pol_sigma70_r4_t2"/>
</dbReference>
<reference evidence="7 8" key="1">
    <citation type="submission" date="2014-08" db="EMBL/GenBank/DDBJ databases">
        <title>Comparative genomics of the Paenibacillus odorifer group.</title>
        <authorList>
            <person name="den Bakker H.C."/>
            <person name="Tsai Y.-C."/>
            <person name="Martin N."/>
            <person name="Korlach J."/>
            <person name="Wiedmann M."/>
        </authorList>
    </citation>
    <scope>NUCLEOTIDE SEQUENCE [LARGE SCALE GENOMIC DNA]</scope>
    <source>
        <strain evidence="7 8">DSM 1735</strain>
    </source>
</reference>
<dbReference type="Pfam" id="PF08281">
    <property type="entry name" value="Sigma70_r4_2"/>
    <property type="match status" value="1"/>
</dbReference>
<comment type="similarity">
    <text evidence="1">Belongs to the sigma-70 factor family. ECF subfamily.</text>
</comment>
<evidence type="ECO:0000256" key="4">
    <source>
        <dbReference type="ARBA" id="ARBA00023163"/>
    </source>
</evidence>
<keyword evidence="4" id="KW-0804">Transcription</keyword>
<protein>
    <submittedName>
        <fullName evidence="7">RNA polymerase sigma24 factor</fullName>
    </submittedName>
</protein>
<evidence type="ECO:0000313" key="7">
    <source>
        <dbReference type="EMBL" id="AIQ12592.1"/>
    </source>
</evidence>
<sequence>MVDEELNHIIHRAKHGDKEAFAQLVKRYKGHVYRYAAGMLGDRMDAEDVSQEAFIKVYYSLSGLDNEYAFSSWIIRIVSNLCKDRLKKRTKEQRMSDEPNETIADQHLPDPLEKLSIEEAMSRLTVEHREILLLHEVQGYRYEEIADIMEIPLGTVKSRLFAARMVLRKELGKGDRG</sequence>
<dbReference type="Pfam" id="PF04542">
    <property type="entry name" value="Sigma70_r2"/>
    <property type="match status" value="1"/>
</dbReference>
<dbReference type="Gene3D" id="1.10.10.10">
    <property type="entry name" value="Winged helix-like DNA-binding domain superfamily/Winged helix DNA-binding domain"/>
    <property type="match status" value="1"/>
</dbReference>
<keyword evidence="8" id="KW-1185">Reference proteome</keyword>
<dbReference type="SUPFAM" id="SSF88659">
    <property type="entry name" value="Sigma3 and sigma4 domains of RNA polymerase sigma factors"/>
    <property type="match status" value="1"/>
</dbReference>
<dbReference type="KEGG" id="pdu:PDUR_12295"/>
<evidence type="ECO:0000256" key="1">
    <source>
        <dbReference type="ARBA" id="ARBA00010641"/>
    </source>
</evidence>
<dbReference type="STRING" id="44251.PDUR_12295"/>
<dbReference type="NCBIfam" id="TIGR02937">
    <property type="entry name" value="sigma70-ECF"/>
    <property type="match status" value="1"/>
</dbReference>
<gene>
    <name evidence="7" type="ORF">PDUR_12295</name>
</gene>
<dbReference type="Gene3D" id="1.10.1740.10">
    <property type="match status" value="1"/>
</dbReference>
<dbReference type="PANTHER" id="PTHR43133:SF51">
    <property type="entry name" value="RNA POLYMERASE SIGMA FACTOR"/>
    <property type="match status" value="1"/>
</dbReference>
<evidence type="ECO:0000313" key="8">
    <source>
        <dbReference type="Proteomes" id="UP000029409"/>
    </source>
</evidence>
<dbReference type="InterPro" id="IPR013325">
    <property type="entry name" value="RNA_pol_sigma_r2"/>
</dbReference>
<dbReference type="eggNOG" id="COG1595">
    <property type="taxonomic scope" value="Bacteria"/>
</dbReference>